<comment type="subcellular location">
    <subcellularLocation>
        <location evidence="1">Cell inner membrane</location>
        <topology evidence="1">Multi-pass membrane protein</topology>
    </subcellularLocation>
</comment>
<dbReference type="PANTHER" id="PTHR30413:SF8">
    <property type="entry name" value="TRANSPORT PERMEASE PROTEIN"/>
    <property type="match status" value="1"/>
</dbReference>
<keyword evidence="3" id="KW-1003">Cell membrane</keyword>
<name>A0A0F9EJ45_9ZZZZ</name>
<dbReference type="PROSITE" id="PS51012">
    <property type="entry name" value="ABC_TM2"/>
    <property type="match status" value="1"/>
</dbReference>
<evidence type="ECO:0000256" key="7">
    <source>
        <dbReference type="ARBA" id="ARBA00023136"/>
    </source>
</evidence>
<dbReference type="Pfam" id="PF01061">
    <property type="entry name" value="ABC2_membrane"/>
    <property type="match status" value="1"/>
</dbReference>
<evidence type="ECO:0000256" key="4">
    <source>
        <dbReference type="ARBA" id="ARBA00022519"/>
    </source>
</evidence>
<evidence type="ECO:0000256" key="2">
    <source>
        <dbReference type="ARBA" id="ARBA00022448"/>
    </source>
</evidence>
<reference evidence="10" key="1">
    <citation type="journal article" date="2015" name="Nature">
        <title>Complex archaea that bridge the gap between prokaryotes and eukaryotes.</title>
        <authorList>
            <person name="Spang A."/>
            <person name="Saw J.H."/>
            <person name="Jorgensen S.L."/>
            <person name="Zaremba-Niedzwiedzka K."/>
            <person name="Martijn J."/>
            <person name="Lind A.E."/>
            <person name="van Eijk R."/>
            <person name="Schleper C."/>
            <person name="Guy L."/>
            <person name="Ettema T.J."/>
        </authorList>
    </citation>
    <scope>NUCLEOTIDE SEQUENCE</scope>
</reference>
<evidence type="ECO:0000313" key="10">
    <source>
        <dbReference type="EMBL" id="KKL44905.1"/>
    </source>
</evidence>
<evidence type="ECO:0000256" key="3">
    <source>
        <dbReference type="ARBA" id="ARBA00022475"/>
    </source>
</evidence>
<dbReference type="InterPro" id="IPR047817">
    <property type="entry name" value="ABC2_TM_bact-type"/>
</dbReference>
<keyword evidence="5 8" id="KW-0812">Transmembrane</keyword>
<evidence type="ECO:0000256" key="5">
    <source>
        <dbReference type="ARBA" id="ARBA00022692"/>
    </source>
</evidence>
<evidence type="ECO:0000259" key="9">
    <source>
        <dbReference type="PROSITE" id="PS51012"/>
    </source>
</evidence>
<gene>
    <name evidence="10" type="ORF">LCGC14_2361010</name>
</gene>
<feature type="transmembrane region" description="Helical" evidence="8">
    <location>
        <begin position="47"/>
        <end position="68"/>
    </location>
</feature>
<dbReference type="GO" id="GO:0015920">
    <property type="term" value="P:lipopolysaccharide transport"/>
    <property type="evidence" value="ECO:0007669"/>
    <property type="project" value="TreeGrafter"/>
</dbReference>
<dbReference type="AlphaFoldDB" id="A0A0F9EJ45"/>
<comment type="caution">
    <text evidence="10">The sequence shown here is derived from an EMBL/GenBank/DDBJ whole genome shotgun (WGS) entry which is preliminary data.</text>
</comment>
<sequence>MAKITIVPEDPWWQIDWGEIFRYRELIWLFVRRDFVSEHKQTILGPLWFVLQPLGGTIVFTIIFGKVAKLSTDGIPPILFYNSALIIWTYLQGSMNSASQALRANSQLFQKVYFPRLVTPLAAIIGKLWQLVLNFSIFLCFMIYFLFFTEASIHPNLLILLFPLLVLQTAFIGLGFGLWIASLTVRFRDLNFAIPLLLQLWMYATPIVYPASLIPEKWRWLVWMNPMSSVVELNRYAFTGAGSISLNPVIFSWVVTIIVLMSGLFIFNKVQQTFIDTI</sequence>
<dbReference type="PANTHER" id="PTHR30413">
    <property type="entry name" value="INNER MEMBRANE TRANSPORT PERMEASE"/>
    <property type="match status" value="1"/>
</dbReference>
<dbReference type="EMBL" id="LAZR01034581">
    <property type="protein sequence ID" value="KKL44905.1"/>
    <property type="molecule type" value="Genomic_DNA"/>
</dbReference>
<feature type="transmembrane region" description="Helical" evidence="8">
    <location>
        <begin position="192"/>
        <end position="214"/>
    </location>
</feature>
<feature type="transmembrane region" description="Helical" evidence="8">
    <location>
        <begin position="74"/>
        <end position="91"/>
    </location>
</feature>
<organism evidence="10">
    <name type="scientific">marine sediment metagenome</name>
    <dbReference type="NCBI Taxonomy" id="412755"/>
    <lineage>
        <taxon>unclassified sequences</taxon>
        <taxon>metagenomes</taxon>
        <taxon>ecological metagenomes</taxon>
    </lineage>
</organism>
<keyword evidence="6 8" id="KW-1133">Transmembrane helix</keyword>
<keyword evidence="7 8" id="KW-0472">Membrane</keyword>
<dbReference type="GO" id="GO:0005886">
    <property type="term" value="C:plasma membrane"/>
    <property type="evidence" value="ECO:0007669"/>
    <property type="project" value="UniProtKB-SubCell"/>
</dbReference>
<feature type="transmembrane region" description="Helical" evidence="8">
    <location>
        <begin position="250"/>
        <end position="267"/>
    </location>
</feature>
<feature type="domain" description="ABC transmembrane type-2" evidence="9">
    <location>
        <begin position="44"/>
        <end position="270"/>
    </location>
</feature>
<feature type="transmembrane region" description="Helical" evidence="8">
    <location>
        <begin position="128"/>
        <end position="147"/>
    </location>
</feature>
<dbReference type="InterPro" id="IPR013525">
    <property type="entry name" value="ABC2_TM"/>
</dbReference>
<feature type="transmembrane region" description="Helical" evidence="8">
    <location>
        <begin position="159"/>
        <end position="180"/>
    </location>
</feature>
<keyword evidence="2" id="KW-0813">Transport</keyword>
<evidence type="ECO:0000256" key="8">
    <source>
        <dbReference type="SAM" id="Phobius"/>
    </source>
</evidence>
<protein>
    <recommendedName>
        <fullName evidence="9">ABC transmembrane type-2 domain-containing protein</fullName>
    </recommendedName>
</protein>
<evidence type="ECO:0000256" key="6">
    <source>
        <dbReference type="ARBA" id="ARBA00022989"/>
    </source>
</evidence>
<evidence type="ECO:0000256" key="1">
    <source>
        <dbReference type="ARBA" id="ARBA00004429"/>
    </source>
</evidence>
<accession>A0A0F9EJ45</accession>
<dbReference type="GO" id="GO:0140359">
    <property type="term" value="F:ABC-type transporter activity"/>
    <property type="evidence" value="ECO:0007669"/>
    <property type="project" value="InterPro"/>
</dbReference>
<proteinExistence type="predicted"/>
<keyword evidence="4" id="KW-0997">Cell inner membrane</keyword>